<organism evidence="2 3">
    <name type="scientific">Tribonema minus</name>
    <dbReference type="NCBI Taxonomy" id="303371"/>
    <lineage>
        <taxon>Eukaryota</taxon>
        <taxon>Sar</taxon>
        <taxon>Stramenopiles</taxon>
        <taxon>Ochrophyta</taxon>
        <taxon>PX clade</taxon>
        <taxon>Xanthophyceae</taxon>
        <taxon>Tribonematales</taxon>
        <taxon>Tribonemataceae</taxon>
        <taxon>Tribonema</taxon>
    </lineage>
</organism>
<evidence type="ECO:0000256" key="1">
    <source>
        <dbReference type="SAM" id="MobiDB-lite"/>
    </source>
</evidence>
<dbReference type="Proteomes" id="UP000664859">
    <property type="component" value="Unassembled WGS sequence"/>
</dbReference>
<name>A0A836CPV7_9STRA</name>
<keyword evidence="3" id="KW-1185">Reference proteome</keyword>
<evidence type="ECO:0000313" key="3">
    <source>
        <dbReference type="Proteomes" id="UP000664859"/>
    </source>
</evidence>
<feature type="compositionally biased region" description="Polar residues" evidence="1">
    <location>
        <begin position="83"/>
        <end position="100"/>
    </location>
</feature>
<protein>
    <submittedName>
        <fullName evidence="2">Uncharacterized protein</fullName>
    </submittedName>
</protein>
<dbReference type="AlphaFoldDB" id="A0A836CPV7"/>
<proteinExistence type="predicted"/>
<accession>A0A836CPV7</accession>
<sequence>MLFGIVNAVQHAPGALVFGSAEEKEFDRRMREFHAFVHIGAAFFGSDEEKEMMRQVREFIAANPGVCGPGGLLKLIDVERQKAPSTRRSGGKSSTARLTE</sequence>
<comment type="caution">
    <text evidence="2">The sequence shown here is derived from an EMBL/GenBank/DDBJ whole genome shotgun (WGS) entry which is preliminary data.</text>
</comment>
<feature type="region of interest" description="Disordered" evidence="1">
    <location>
        <begin position="79"/>
        <end position="100"/>
    </location>
</feature>
<dbReference type="EMBL" id="JAFCMP010000001">
    <property type="protein sequence ID" value="KAG5193163.1"/>
    <property type="molecule type" value="Genomic_DNA"/>
</dbReference>
<gene>
    <name evidence="2" type="ORF">JKP88DRAFT_272469</name>
</gene>
<evidence type="ECO:0000313" key="2">
    <source>
        <dbReference type="EMBL" id="KAG5193163.1"/>
    </source>
</evidence>
<reference evidence="2" key="1">
    <citation type="submission" date="2021-02" db="EMBL/GenBank/DDBJ databases">
        <title>First Annotated Genome of the Yellow-green Alga Tribonema minus.</title>
        <authorList>
            <person name="Mahan K.M."/>
        </authorList>
    </citation>
    <scope>NUCLEOTIDE SEQUENCE</scope>
    <source>
        <strain evidence="2">UTEX B ZZ1240</strain>
    </source>
</reference>